<evidence type="ECO:0000256" key="13">
    <source>
        <dbReference type="HAMAP-Rule" id="MF_00409"/>
    </source>
</evidence>
<evidence type="ECO:0000256" key="2">
    <source>
        <dbReference type="ARBA" id="ARBA00004870"/>
    </source>
</evidence>
<dbReference type="NCBIfam" id="TIGR00682">
    <property type="entry name" value="lpxK"/>
    <property type="match status" value="1"/>
</dbReference>
<evidence type="ECO:0000256" key="8">
    <source>
        <dbReference type="ARBA" id="ARBA00022741"/>
    </source>
</evidence>
<evidence type="ECO:0000256" key="5">
    <source>
        <dbReference type="ARBA" id="ARBA00022516"/>
    </source>
</evidence>
<keyword evidence="11 13" id="KW-0443">Lipid metabolism</keyword>
<dbReference type="OrthoDB" id="9766423at2"/>
<dbReference type="GO" id="GO:0005886">
    <property type="term" value="C:plasma membrane"/>
    <property type="evidence" value="ECO:0007669"/>
    <property type="project" value="TreeGrafter"/>
</dbReference>
<comment type="caution">
    <text evidence="14">The sequence shown here is derived from an EMBL/GenBank/DDBJ whole genome shotgun (WGS) entry which is preliminary data.</text>
</comment>
<dbReference type="AlphaFoldDB" id="A0A545TJB5"/>
<keyword evidence="9 13" id="KW-0418">Kinase</keyword>
<evidence type="ECO:0000256" key="6">
    <source>
        <dbReference type="ARBA" id="ARBA00022556"/>
    </source>
</evidence>
<dbReference type="PANTHER" id="PTHR42724">
    <property type="entry name" value="TETRAACYLDISACCHARIDE 4'-KINASE"/>
    <property type="match status" value="1"/>
</dbReference>
<keyword evidence="6 13" id="KW-0441">Lipid A biosynthesis</keyword>
<dbReference type="InterPro" id="IPR027417">
    <property type="entry name" value="P-loop_NTPase"/>
</dbReference>
<dbReference type="GO" id="GO:0009245">
    <property type="term" value="P:lipid A biosynthetic process"/>
    <property type="evidence" value="ECO:0007669"/>
    <property type="project" value="UniProtKB-UniRule"/>
</dbReference>
<dbReference type="HAMAP" id="MF_00409">
    <property type="entry name" value="LpxK"/>
    <property type="match status" value="1"/>
</dbReference>
<evidence type="ECO:0000313" key="15">
    <source>
        <dbReference type="Proteomes" id="UP000317839"/>
    </source>
</evidence>
<organism evidence="14 15">
    <name type="scientific">Aliikangiella marina</name>
    <dbReference type="NCBI Taxonomy" id="1712262"/>
    <lineage>
        <taxon>Bacteria</taxon>
        <taxon>Pseudomonadati</taxon>
        <taxon>Pseudomonadota</taxon>
        <taxon>Gammaproteobacteria</taxon>
        <taxon>Oceanospirillales</taxon>
        <taxon>Pleioneaceae</taxon>
        <taxon>Aliikangiella</taxon>
    </lineage>
</organism>
<dbReference type="GO" id="GO:0009029">
    <property type="term" value="F:lipid-A 4'-kinase activity"/>
    <property type="evidence" value="ECO:0007669"/>
    <property type="project" value="UniProtKB-UniRule"/>
</dbReference>
<dbReference type="GO" id="GO:0009244">
    <property type="term" value="P:lipopolysaccharide core region biosynthetic process"/>
    <property type="evidence" value="ECO:0007669"/>
    <property type="project" value="TreeGrafter"/>
</dbReference>
<evidence type="ECO:0000256" key="9">
    <source>
        <dbReference type="ARBA" id="ARBA00022777"/>
    </source>
</evidence>
<keyword evidence="10 13" id="KW-0067">ATP-binding</keyword>
<dbReference type="Proteomes" id="UP000317839">
    <property type="component" value="Unassembled WGS sequence"/>
</dbReference>
<evidence type="ECO:0000256" key="4">
    <source>
        <dbReference type="ARBA" id="ARBA00016436"/>
    </source>
</evidence>
<name>A0A545TJB5_9GAMM</name>
<reference evidence="14 15" key="1">
    <citation type="submission" date="2019-06" db="EMBL/GenBank/DDBJ databases">
        <title>Draft genome of Aliikangiella marina GYP-15.</title>
        <authorList>
            <person name="Wang G."/>
        </authorList>
    </citation>
    <scope>NUCLEOTIDE SEQUENCE [LARGE SCALE GENOMIC DNA]</scope>
    <source>
        <strain evidence="14 15">GYP-15</strain>
    </source>
</reference>
<dbReference type="EC" id="2.7.1.130" evidence="3 13"/>
<evidence type="ECO:0000256" key="11">
    <source>
        <dbReference type="ARBA" id="ARBA00023098"/>
    </source>
</evidence>
<protein>
    <recommendedName>
        <fullName evidence="4 13">Tetraacyldisaccharide 4'-kinase</fullName>
        <ecNumber evidence="3 13">2.7.1.130</ecNumber>
    </recommendedName>
    <alternativeName>
        <fullName evidence="12 13">Lipid A 4'-kinase</fullName>
    </alternativeName>
</protein>
<proteinExistence type="inferred from homology"/>
<evidence type="ECO:0000256" key="10">
    <source>
        <dbReference type="ARBA" id="ARBA00022840"/>
    </source>
</evidence>
<keyword evidence="15" id="KW-1185">Reference proteome</keyword>
<evidence type="ECO:0000313" key="14">
    <source>
        <dbReference type="EMBL" id="TQV77303.1"/>
    </source>
</evidence>
<feature type="binding site" evidence="13">
    <location>
        <begin position="60"/>
        <end position="67"/>
    </location>
    <ligand>
        <name>ATP</name>
        <dbReference type="ChEBI" id="CHEBI:30616"/>
    </ligand>
</feature>
<dbReference type="SUPFAM" id="SSF52540">
    <property type="entry name" value="P-loop containing nucleoside triphosphate hydrolases"/>
    <property type="match status" value="1"/>
</dbReference>
<dbReference type="EMBL" id="VIKR01000001">
    <property type="protein sequence ID" value="TQV77303.1"/>
    <property type="molecule type" value="Genomic_DNA"/>
</dbReference>
<dbReference type="PANTHER" id="PTHR42724:SF1">
    <property type="entry name" value="TETRAACYLDISACCHARIDE 4'-KINASE, MITOCHONDRIAL-RELATED"/>
    <property type="match status" value="1"/>
</dbReference>
<comment type="pathway">
    <text evidence="2 13">Glycolipid biosynthesis; lipid IV(A) biosynthesis; lipid IV(A) from (3R)-3-hydroxytetradecanoyl-[acyl-carrier-protein] and UDP-N-acetyl-alpha-D-glucosamine: step 6/6.</text>
</comment>
<comment type="similarity">
    <text evidence="13">Belongs to the LpxK family.</text>
</comment>
<evidence type="ECO:0000256" key="1">
    <source>
        <dbReference type="ARBA" id="ARBA00002274"/>
    </source>
</evidence>
<comment type="function">
    <text evidence="1 13">Transfers the gamma-phosphate of ATP to the 4'-position of a tetraacyldisaccharide 1-phosphate intermediate (termed DS-1-P) to form tetraacyldisaccharide 1,4'-bis-phosphate (lipid IVA).</text>
</comment>
<accession>A0A545TJB5</accession>
<evidence type="ECO:0000256" key="7">
    <source>
        <dbReference type="ARBA" id="ARBA00022679"/>
    </source>
</evidence>
<dbReference type="RefSeq" id="WP_142940875.1">
    <property type="nucleotide sequence ID" value="NZ_VIKR01000001.1"/>
</dbReference>
<keyword evidence="5 13" id="KW-0444">Lipid biosynthesis</keyword>
<keyword evidence="8 13" id="KW-0547">Nucleotide-binding</keyword>
<gene>
    <name evidence="13" type="primary">lpxK</name>
    <name evidence="14" type="ORF">FLL45_04985</name>
</gene>
<comment type="catalytic activity">
    <reaction evidence="13">
        <text>a lipid A disaccharide + ATP = a lipid IVA + ADP + H(+)</text>
        <dbReference type="Rhea" id="RHEA:67840"/>
        <dbReference type="ChEBI" id="CHEBI:15378"/>
        <dbReference type="ChEBI" id="CHEBI:30616"/>
        <dbReference type="ChEBI" id="CHEBI:176343"/>
        <dbReference type="ChEBI" id="CHEBI:176425"/>
        <dbReference type="ChEBI" id="CHEBI:456216"/>
        <dbReference type="EC" id="2.7.1.130"/>
    </reaction>
</comment>
<dbReference type="InterPro" id="IPR003758">
    <property type="entry name" value="LpxK"/>
</dbReference>
<sequence length="339" mass="38514">MSAASSIEKYWYSNHWSKWLLWPLSACLFLLTVLKRQLYQLGIKPSKRMSVPVIIVGNITVGGTGKTPAIAYLSRLLTNNNYKVGIVSRGYRAQAAHFPFWVTDSDTAETVGDEVYMLKKQLELPIVIGPDRSKAVELLIKKSAPDIILSDDGLQHYKMARDFELLLVDGERGFGNQLCLPFGPLRETIGRLNSVDYIIQNGGEQALFQLEQFQDKFSHIKLEVSGLIHLKTGESVSLANIKNKSVNAVCGIGNPQRFFNTLNPLCQQLKRYSFQDHHTFKMQDFAEMNDDIIIMTEKDAGKCQSFAKDNWYYLTVRMKLDDLQASKLLASIKRKIRRQ</sequence>
<evidence type="ECO:0000256" key="12">
    <source>
        <dbReference type="ARBA" id="ARBA00029757"/>
    </source>
</evidence>
<dbReference type="GO" id="GO:0005524">
    <property type="term" value="F:ATP binding"/>
    <property type="evidence" value="ECO:0007669"/>
    <property type="project" value="UniProtKB-UniRule"/>
</dbReference>
<evidence type="ECO:0000256" key="3">
    <source>
        <dbReference type="ARBA" id="ARBA00012071"/>
    </source>
</evidence>
<dbReference type="Pfam" id="PF02606">
    <property type="entry name" value="LpxK"/>
    <property type="match status" value="1"/>
</dbReference>
<dbReference type="UniPathway" id="UPA00359">
    <property type="reaction ID" value="UER00482"/>
</dbReference>
<keyword evidence="7 13" id="KW-0808">Transferase</keyword>